<dbReference type="WormBase" id="SRAE_X000248300">
    <property type="protein sequence ID" value="SRP08418"/>
    <property type="gene ID" value="WBGene00268070"/>
</dbReference>
<accession>A0A090KY70</accession>
<evidence type="ECO:0000256" key="2">
    <source>
        <dbReference type="ARBA" id="ARBA00022884"/>
    </source>
</evidence>
<evidence type="ECO:0000313" key="6">
    <source>
        <dbReference type="EMBL" id="CEF60807.1"/>
    </source>
</evidence>
<dbReference type="SUPFAM" id="SSF54928">
    <property type="entry name" value="RNA-binding domain, RBD"/>
    <property type="match status" value="2"/>
</dbReference>
<feature type="region of interest" description="Disordered" evidence="4">
    <location>
        <begin position="1"/>
        <end position="76"/>
    </location>
</feature>
<feature type="compositionally biased region" description="Polar residues" evidence="4">
    <location>
        <begin position="49"/>
        <end position="62"/>
    </location>
</feature>
<proteinExistence type="predicted"/>
<evidence type="ECO:0000313" key="8">
    <source>
        <dbReference type="WBParaSite" id="SRAE_X000248300.1"/>
    </source>
</evidence>
<dbReference type="InterPro" id="IPR000504">
    <property type="entry name" value="RRM_dom"/>
</dbReference>
<gene>
    <name evidence="6 8 9" type="ORF">SRAE_X000248300</name>
</gene>
<evidence type="ECO:0000313" key="9">
    <source>
        <dbReference type="WormBase" id="SRAE_X000248300"/>
    </source>
</evidence>
<organism evidence="6">
    <name type="scientific">Strongyloides ratti</name>
    <name type="common">Parasitic roundworm</name>
    <dbReference type="NCBI Taxonomy" id="34506"/>
    <lineage>
        <taxon>Eukaryota</taxon>
        <taxon>Metazoa</taxon>
        <taxon>Ecdysozoa</taxon>
        <taxon>Nematoda</taxon>
        <taxon>Chromadorea</taxon>
        <taxon>Rhabditida</taxon>
        <taxon>Tylenchina</taxon>
        <taxon>Panagrolaimomorpha</taxon>
        <taxon>Strongyloidoidea</taxon>
        <taxon>Strongyloididae</taxon>
        <taxon>Strongyloides</taxon>
    </lineage>
</organism>
<dbReference type="GO" id="GO:0006417">
    <property type="term" value="P:regulation of translation"/>
    <property type="evidence" value="ECO:0007669"/>
    <property type="project" value="TreeGrafter"/>
</dbReference>
<evidence type="ECO:0000256" key="4">
    <source>
        <dbReference type="SAM" id="MobiDB-lite"/>
    </source>
</evidence>
<protein>
    <submittedName>
        <fullName evidence="6 8">RNA-binding protein squid</fullName>
    </submittedName>
</protein>
<dbReference type="SMART" id="SM00360">
    <property type="entry name" value="RRM"/>
    <property type="match status" value="2"/>
</dbReference>
<dbReference type="OMA" id="INDEGKM"/>
<feature type="region of interest" description="Disordered" evidence="4">
    <location>
        <begin position="317"/>
        <end position="337"/>
    </location>
</feature>
<dbReference type="EMBL" id="LN609402">
    <property type="protein sequence ID" value="CEF60807.1"/>
    <property type="molecule type" value="Genomic_DNA"/>
</dbReference>
<dbReference type="OrthoDB" id="1875751at2759"/>
<dbReference type="PROSITE" id="PS50102">
    <property type="entry name" value="RRM"/>
    <property type="match status" value="2"/>
</dbReference>
<feature type="compositionally biased region" description="Polar residues" evidence="4">
    <location>
        <begin position="9"/>
        <end position="19"/>
    </location>
</feature>
<dbReference type="GeneID" id="36385564"/>
<keyword evidence="1" id="KW-0677">Repeat</keyword>
<keyword evidence="7" id="KW-1185">Reference proteome</keyword>
<reference evidence="8" key="3">
    <citation type="submission" date="2020-12" db="UniProtKB">
        <authorList>
            <consortium name="WormBaseParasite"/>
        </authorList>
    </citation>
    <scope>IDENTIFICATION</scope>
</reference>
<dbReference type="PANTHER" id="PTHR48032">
    <property type="entry name" value="RNA-BINDING PROTEIN MUSASHI HOMOLOG RBP6"/>
    <property type="match status" value="1"/>
</dbReference>
<dbReference type="PANTHER" id="PTHR48032:SF6">
    <property type="entry name" value="RNA-BINDING (RRM_RBD_RNP MOTIFS) FAMILY PROTEIN"/>
    <property type="match status" value="1"/>
</dbReference>
<dbReference type="WBParaSite" id="SRAE_X000248300.1">
    <property type="protein sequence ID" value="SRAE_X000248300.1"/>
    <property type="gene ID" value="WBGene00268070"/>
</dbReference>
<dbReference type="InterPro" id="IPR035979">
    <property type="entry name" value="RBD_domain_sf"/>
</dbReference>
<dbReference type="GO" id="GO:0003729">
    <property type="term" value="F:mRNA binding"/>
    <property type="evidence" value="ECO:0007669"/>
    <property type="project" value="TreeGrafter"/>
</dbReference>
<reference evidence="7" key="2">
    <citation type="submission" date="2014-09" db="EMBL/GenBank/DDBJ databases">
        <authorList>
            <person name="Martin A.A."/>
        </authorList>
    </citation>
    <scope>NUCLEOTIDE SEQUENCE</scope>
    <source>
        <strain evidence="7">ED321</strain>
    </source>
</reference>
<dbReference type="Pfam" id="PF00076">
    <property type="entry name" value="RRM_1"/>
    <property type="match status" value="2"/>
</dbReference>
<dbReference type="InterPro" id="IPR012677">
    <property type="entry name" value="Nucleotide-bd_a/b_plait_sf"/>
</dbReference>
<evidence type="ECO:0000256" key="1">
    <source>
        <dbReference type="ARBA" id="ARBA00022737"/>
    </source>
</evidence>
<keyword evidence="2 3" id="KW-0694">RNA-binding</keyword>
<evidence type="ECO:0000259" key="5">
    <source>
        <dbReference type="PROSITE" id="PS50102"/>
    </source>
</evidence>
<sequence>MDSSEGNKKANSPAATTPAESKPDAPSSTKNSSGSTSPINKESGRDSSKGNTSENIKTNGPTSPGGKGQTKGNEDKKIFVGGIPYDISNEELSKYFARFGPVAQVQVKYDRLTNRSRGFAFVEFETAAGCSNALSVRVQNINDKTIEVKPAKSRENKKVFVGGLPSDFPEADLKVHFEKFGKVEDIEWPFDKTSKVHKNFAFVVFEEEAAADRAAAEQKQMFGVRECDVKKAVPQGKRFVSNHRNLQTLRNFSGAYRCQMNIANPNWYPQGWNGLASGPIPNYNPAGWAPDWYPSTIYPQNGSGGYGGYQNNGNTGYENYASNGGRNNQRYPQTQFQ</sequence>
<dbReference type="Gene3D" id="3.30.70.330">
    <property type="match status" value="2"/>
</dbReference>
<dbReference type="RefSeq" id="XP_024500016.1">
    <property type="nucleotide sequence ID" value="XM_024645766.1"/>
</dbReference>
<feature type="compositionally biased region" description="Polar residues" evidence="4">
    <location>
        <begin position="321"/>
        <end position="337"/>
    </location>
</feature>
<dbReference type="AlphaFoldDB" id="A0A090KY70"/>
<evidence type="ECO:0000256" key="3">
    <source>
        <dbReference type="PROSITE-ProRule" id="PRU00176"/>
    </source>
</evidence>
<feature type="compositionally biased region" description="Low complexity" evidence="4">
    <location>
        <begin position="27"/>
        <end position="37"/>
    </location>
</feature>
<reference evidence="6" key="1">
    <citation type="submission" date="2014-09" db="EMBL/GenBank/DDBJ databases">
        <authorList>
            <person name="Aslett A.Martin."/>
        </authorList>
    </citation>
    <scope>NUCLEOTIDE SEQUENCE</scope>
    <source>
        <strain evidence="6">ED321 Heterogonic</strain>
    </source>
</reference>
<name>A0A090KY70_STRRB</name>
<evidence type="ECO:0000313" key="7">
    <source>
        <dbReference type="Proteomes" id="UP000035682"/>
    </source>
</evidence>
<feature type="domain" description="RRM" evidence="5">
    <location>
        <begin position="157"/>
        <end position="234"/>
    </location>
</feature>
<feature type="domain" description="RRM" evidence="5">
    <location>
        <begin position="76"/>
        <end position="153"/>
    </location>
</feature>
<dbReference type="CTD" id="36385564"/>
<dbReference type="Proteomes" id="UP000035682">
    <property type="component" value="Unplaced"/>
</dbReference>